<keyword evidence="2" id="KW-1185">Reference proteome</keyword>
<dbReference type="AlphaFoldDB" id="M1W6W9"/>
<sequence length="43" mass="4770">MTWNAVPREATSLYAATVHGTSSRSQDAIIVHCLNLCTYYPDI</sequence>
<gene>
    <name evidence="1" type="ORF">CPUR_04599</name>
</gene>
<dbReference type="Proteomes" id="UP000016801">
    <property type="component" value="Unassembled WGS sequence"/>
</dbReference>
<dbReference type="EMBL" id="CAGA01000024">
    <property type="protein sequence ID" value="CCE30750.1"/>
    <property type="molecule type" value="Genomic_DNA"/>
</dbReference>
<dbReference type="HOGENOM" id="CLU_3242090_0_0_1"/>
<proteinExistence type="predicted"/>
<comment type="caution">
    <text evidence="1">The sequence shown here is derived from an EMBL/GenBank/DDBJ whole genome shotgun (WGS) entry which is preliminary data.</text>
</comment>
<evidence type="ECO:0000313" key="2">
    <source>
        <dbReference type="Proteomes" id="UP000016801"/>
    </source>
</evidence>
<accession>M1W6W9</accession>
<organism evidence="1 2">
    <name type="scientific">Claviceps purpurea (strain 20.1)</name>
    <name type="common">Ergot fungus</name>
    <name type="synonym">Sphacelia segetum</name>
    <dbReference type="NCBI Taxonomy" id="1111077"/>
    <lineage>
        <taxon>Eukaryota</taxon>
        <taxon>Fungi</taxon>
        <taxon>Dikarya</taxon>
        <taxon>Ascomycota</taxon>
        <taxon>Pezizomycotina</taxon>
        <taxon>Sordariomycetes</taxon>
        <taxon>Hypocreomycetidae</taxon>
        <taxon>Hypocreales</taxon>
        <taxon>Clavicipitaceae</taxon>
        <taxon>Claviceps</taxon>
    </lineage>
</organism>
<dbReference type="VEuPathDB" id="FungiDB:CPUR_04599"/>
<name>M1W6W9_CLAP2</name>
<protein>
    <submittedName>
        <fullName evidence="1">Uncharacterized protein</fullName>
    </submittedName>
</protein>
<evidence type="ECO:0000313" key="1">
    <source>
        <dbReference type="EMBL" id="CCE30750.1"/>
    </source>
</evidence>
<reference evidence="1 2" key="1">
    <citation type="journal article" date="2013" name="PLoS Genet.">
        <title>Plant-symbiotic fungi as chemical engineers: Multi-genome analysis of the Clavicipitaceae reveals dynamics of alkaloid loci.</title>
        <authorList>
            <person name="Schardl C.L."/>
            <person name="Young C.A."/>
            <person name="Hesse U."/>
            <person name="Amyotte S.G."/>
            <person name="Andreeva K."/>
            <person name="Calie P.J."/>
            <person name="Fleetwood D.J."/>
            <person name="Haws D.C."/>
            <person name="Moore N."/>
            <person name="Oeser B."/>
            <person name="Panaccione D.G."/>
            <person name="Schweri K.K."/>
            <person name="Voisey C.R."/>
            <person name="Farman M.L."/>
            <person name="Jaromczyk J.W."/>
            <person name="Roe B.A."/>
            <person name="O'Sullivan D.M."/>
            <person name="Scott B."/>
            <person name="Tudzynski P."/>
            <person name="An Z."/>
            <person name="Arnaoudova E.G."/>
            <person name="Bullock C.T."/>
            <person name="Charlton N.D."/>
            <person name="Chen L."/>
            <person name="Cox M."/>
            <person name="Dinkins R.D."/>
            <person name="Florea S."/>
            <person name="Glenn A.E."/>
            <person name="Gordon A."/>
            <person name="Gueldener U."/>
            <person name="Harris D.R."/>
            <person name="Hollin W."/>
            <person name="Jaromczyk J."/>
            <person name="Johnson R.D."/>
            <person name="Khan A.K."/>
            <person name="Leistner E."/>
            <person name="Leuchtmann A."/>
            <person name="Li C."/>
            <person name="Liu J."/>
            <person name="Liu J."/>
            <person name="Liu M."/>
            <person name="Mace W."/>
            <person name="Machado C."/>
            <person name="Nagabhyru P."/>
            <person name="Pan J."/>
            <person name="Schmid J."/>
            <person name="Sugawara K."/>
            <person name="Steiner U."/>
            <person name="Takach J.E."/>
            <person name="Tanaka E."/>
            <person name="Webb J.S."/>
            <person name="Wilson E.V."/>
            <person name="Wiseman J.L."/>
            <person name="Yoshida R."/>
            <person name="Zeng Z."/>
        </authorList>
    </citation>
    <scope>NUCLEOTIDE SEQUENCE [LARGE SCALE GENOMIC DNA]</scope>
    <source>
        <strain evidence="1 2">20.1</strain>
    </source>
</reference>